<comment type="caution">
    <text evidence="1">The sequence shown here is derived from an EMBL/GenBank/DDBJ whole genome shotgun (WGS) entry which is preliminary data.</text>
</comment>
<proteinExistence type="predicted"/>
<sequence>MKIVSSILPPEALREEVQKDFRKQSFCFIKGLKRPGNLFMMQKYLFIRRRFNGGTYT</sequence>
<keyword evidence="2" id="KW-1185">Reference proteome</keyword>
<dbReference type="EMBL" id="VLKI01000004">
    <property type="protein sequence ID" value="TWH87870.1"/>
    <property type="molecule type" value="Genomic_DNA"/>
</dbReference>
<dbReference type="AlphaFoldDB" id="A0A562JXF1"/>
<evidence type="ECO:0000313" key="2">
    <source>
        <dbReference type="Proteomes" id="UP000318667"/>
    </source>
</evidence>
<protein>
    <submittedName>
        <fullName evidence="1">Uncharacterized protein</fullName>
    </submittedName>
</protein>
<dbReference type="Proteomes" id="UP000318667">
    <property type="component" value="Unassembled WGS sequence"/>
</dbReference>
<accession>A0A562JXF1</accession>
<name>A0A562JXF1_9BACI</name>
<evidence type="ECO:0000313" key="1">
    <source>
        <dbReference type="EMBL" id="TWH87870.1"/>
    </source>
</evidence>
<reference evidence="1 2" key="1">
    <citation type="journal article" date="2015" name="Stand. Genomic Sci.">
        <title>Genomic Encyclopedia of Bacterial and Archaeal Type Strains, Phase III: the genomes of soil and plant-associated and newly described type strains.</title>
        <authorList>
            <person name="Whitman W.B."/>
            <person name="Woyke T."/>
            <person name="Klenk H.P."/>
            <person name="Zhou Y."/>
            <person name="Lilburn T.G."/>
            <person name="Beck B.J."/>
            <person name="De Vos P."/>
            <person name="Vandamme P."/>
            <person name="Eisen J.A."/>
            <person name="Garrity G."/>
            <person name="Hugenholtz P."/>
            <person name="Kyrpides N.C."/>
        </authorList>
    </citation>
    <scope>NUCLEOTIDE SEQUENCE [LARGE SCALE GENOMIC DNA]</scope>
    <source>
        <strain evidence="1 2">CGMCC 1.10115</strain>
    </source>
</reference>
<gene>
    <name evidence="1" type="ORF">IQ19_02118</name>
</gene>
<organism evidence="1 2">
    <name type="scientific">Cytobacillus oceanisediminis</name>
    <dbReference type="NCBI Taxonomy" id="665099"/>
    <lineage>
        <taxon>Bacteria</taxon>
        <taxon>Bacillati</taxon>
        <taxon>Bacillota</taxon>
        <taxon>Bacilli</taxon>
        <taxon>Bacillales</taxon>
        <taxon>Bacillaceae</taxon>
        <taxon>Cytobacillus</taxon>
    </lineage>
</organism>